<dbReference type="SUPFAM" id="SSF63829">
    <property type="entry name" value="Calcium-dependent phosphotriesterase"/>
    <property type="match status" value="1"/>
</dbReference>
<name>A0A2P9AP60_9HYPH</name>
<evidence type="ECO:0000313" key="2">
    <source>
        <dbReference type="Proteomes" id="UP000245698"/>
    </source>
</evidence>
<evidence type="ECO:0008006" key="3">
    <source>
        <dbReference type="Google" id="ProtNLM"/>
    </source>
</evidence>
<dbReference type="EMBL" id="FUIG01000041">
    <property type="protein sequence ID" value="SJM32945.1"/>
    <property type="molecule type" value="Genomic_DNA"/>
</dbReference>
<evidence type="ECO:0000313" key="1">
    <source>
        <dbReference type="EMBL" id="SJM32945.1"/>
    </source>
</evidence>
<organism evidence="1 2">
    <name type="scientific">Mesorhizobium delmotii</name>
    <dbReference type="NCBI Taxonomy" id="1631247"/>
    <lineage>
        <taxon>Bacteria</taxon>
        <taxon>Pseudomonadati</taxon>
        <taxon>Pseudomonadota</taxon>
        <taxon>Alphaproteobacteria</taxon>
        <taxon>Hyphomicrobiales</taxon>
        <taxon>Phyllobacteriaceae</taxon>
        <taxon>Mesorhizobium</taxon>
    </lineage>
</organism>
<reference evidence="2" key="1">
    <citation type="submission" date="2016-12" db="EMBL/GenBank/DDBJ databases">
        <authorList>
            <person name="Brunel B."/>
        </authorList>
    </citation>
    <scope>NUCLEOTIDE SEQUENCE [LARGE SCALE GENOMIC DNA]</scope>
</reference>
<gene>
    <name evidence="1" type="ORF">BQ8482_330080</name>
</gene>
<proteinExistence type="predicted"/>
<dbReference type="Proteomes" id="UP000245698">
    <property type="component" value="Unassembled WGS sequence"/>
</dbReference>
<keyword evidence="2" id="KW-1185">Reference proteome</keyword>
<sequence>MGRLRHETWEPAMLSQKLAAKEANVVMNGLAFGESPRWHDGRLWFCNWGTGQIIAVDADGNSEVTCSPCRPPCPIRSTGCRTVAWSPSADVRGWCCGKKQTVRWPPTPICGVFQRALGMRSSSTGAATSTSMAVGRRRLPASISAPAPSC</sequence>
<dbReference type="AlphaFoldDB" id="A0A2P9AP60"/>
<accession>A0A2P9AP60</accession>
<protein>
    <recommendedName>
        <fullName evidence="3">SMP-30/Gluconolactonase/LRE-like region domain-containing protein</fullName>
    </recommendedName>
</protein>